<comment type="cofactor">
    <cofactor evidence="1">
        <name>Zn(2+)</name>
        <dbReference type="ChEBI" id="CHEBI:29105"/>
    </cofactor>
</comment>
<feature type="domain" description="Adenosine deaminase" evidence="8">
    <location>
        <begin position="252"/>
        <end position="462"/>
    </location>
</feature>
<accession>A0ABV7L8G6</accession>
<dbReference type="Proteomes" id="UP001595528">
    <property type="component" value="Unassembled WGS sequence"/>
</dbReference>
<dbReference type="EMBL" id="JBHRTR010000054">
    <property type="protein sequence ID" value="MFC3230971.1"/>
    <property type="molecule type" value="Genomic_DNA"/>
</dbReference>
<evidence type="ECO:0000256" key="1">
    <source>
        <dbReference type="ARBA" id="ARBA00001947"/>
    </source>
</evidence>
<evidence type="ECO:0000256" key="5">
    <source>
        <dbReference type="ARBA" id="ARBA00022801"/>
    </source>
</evidence>
<dbReference type="InterPro" id="IPR001365">
    <property type="entry name" value="A_deaminase_dom"/>
</dbReference>
<gene>
    <name evidence="9" type="ORF">ACFOGJ_27240</name>
</gene>
<proteinExistence type="inferred from homology"/>
<protein>
    <recommendedName>
        <fullName evidence="3">adenosine deaminase</fullName>
        <ecNumber evidence="3">3.5.4.4</ecNumber>
    </recommendedName>
</protein>
<dbReference type="RefSeq" id="WP_379906440.1">
    <property type="nucleotide sequence ID" value="NZ_JBHRTR010000054.1"/>
</dbReference>
<evidence type="ECO:0000313" key="9">
    <source>
        <dbReference type="EMBL" id="MFC3230971.1"/>
    </source>
</evidence>
<reference evidence="10" key="1">
    <citation type="journal article" date="2019" name="Int. J. Syst. Evol. Microbiol.">
        <title>The Global Catalogue of Microorganisms (GCM) 10K type strain sequencing project: providing services to taxonomists for standard genome sequencing and annotation.</title>
        <authorList>
            <consortium name="The Broad Institute Genomics Platform"/>
            <consortium name="The Broad Institute Genome Sequencing Center for Infectious Disease"/>
            <person name="Wu L."/>
            <person name="Ma J."/>
        </authorList>
    </citation>
    <scope>NUCLEOTIDE SEQUENCE [LARGE SCALE GENOMIC DNA]</scope>
    <source>
        <strain evidence="10">KCTC 42964</strain>
    </source>
</reference>
<dbReference type="Gene3D" id="3.20.20.140">
    <property type="entry name" value="Metal-dependent hydrolases"/>
    <property type="match status" value="1"/>
</dbReference>
<keyword evidence="6" id="KW-0862">Zinc</keyword>
<evidence type="ECO:0000256" key="2">
    <source>
        <dbReference type="ARBA" id="ARBA00006676"/>
    </source>
</evidence>
<dbReference type="InterPro" id="IPR006330">
    <property type="entry name" value="Ado/ade_deaminase"/>
</dbReference>
<keyword evidence="7" id="KW-0732">Signal</keyword>
<comment type="similarity">
    <text evidence="2">Belongs to the metallo-dependent hydrolases superfamily. Adenosine and AMP deaminases family.</text>
</comment>
<comment type="caution">
    <text evidence="9">The sequence shown here is derived from an EMBL/GenBank/DDBJ whole genome shotgun (WGS) entry which is preliminary data.</text>
</comment>
<dbReference type="PANTHER" id="PTHR11409:SF43">
    <property type="entry name" value="ADENOSINE DEAMINASE"/>
    <property type="match status" value="1"/>
</dbReference>
<dbReference type="Pfam" id="PF00962">
    <property type="entry name" value="A_deaminase"/>
    <property type="match status" value="1"/>
</dbReference>
<evidence type="ECO:0000256" key="6">
    <source>
        <dbReference type="ARBA" id="ARBA00022833"/>
    </source>
</evidence>
<evidence type="ECO:0000256" key="7">
    <source>
        <dbReference type="SAM" id="SignalP"/>
    </source>
</evidence>
<dbReference type="EC" id="3.5.4.4" evidence="3"/>
<dbReference type="PROSITE" id="PS51257">
    <property type="entry name" value="PROKAR_LIPOPROTEIN"/>
    <property type="match status" value="1"/>
</dbReference>
<keyword evidence="5" id="KW-0378">Hydrolase</keyword>
<evidence type="ECO:0000313" key="10">
    <source>
        <dbReference type="Proteomes" id="UP001595528"/>
    </source>
</evidence>
<sequence length="526" mass="56419">MSGKILRSAAMALAVAVLAAGCTPAQMQAPATTAQAGRAAAAFAAVKEVPPRLRMFLQAFPKGGDLHNHLSGAVYAEDFVDWALQDGTCFDLESLAASAPPCDAKGGRPALKDAIAKGQTSRDAVVDAWSMRNYVPGISAASGHQQFFRTFPRFDPATEGRRGDELVAAIGWAADENTLYQELMTSPQMWPAQALAARVVPDDVGDEDFAAQYEILMKAGLADLVPKARAELDAAEAELRRHYGCPGSGDPACDIGIRYLAQVIRTLPPKRVFAQSLLGFLLAQADPRVVGVNLVAPEDTDIVLKTYSTQMRQLGWLGKNVAPVPVALHAGELTLGLVPPPDLRFHIREAIELAGARRIGHGVDISYETDADGILRRMAEQPVAIEIQLTSNEVILGVAGKDHPFDTYRAYGVPVTLNTDDAGVSRNDLTDEYWKAVQRYDLSYDDILRFSRNGLTYSFLEGESLWADPVAFVPVAACAGAVPGADAPPPACATFLAANRKAALQWRLEERLAAFATEAAKLADPQ</sequence>
<keyword evidence="4" id="KW-0479">Metal-binding</keyword>
<evidence type="ECO:0000259" key="8">
    <source>
        <dbReference type="Pfam" id="PF00962"/>
    </source>
</evidence>
<feature type="chain" id="PRO_5045809248" description="adenosine deaminase" evidence="7">
    <location>
        <begin position="20"/>
        <end position="526"/>
    </location>
</feature>
<dbReference type="InterPro" id="IPR032466">
    <property type="entry name" value="Metal_Hydrolase"/>
</dbReference>
<name>A0ABV7L8G6_9PROT</name>
<evidence type="ECO:0000256" key="3">
    <source>
        <dbReference type="ARBA" id="ARBA00012784"/>
    </source>
</evidence>
<dbReference type="PANTHER" id="PTHR11409">
    <property type="entry name" value="ADENOSINE DEAMINASE"/>
    <property type="match status" value="1"/>
</dbReference>
<keyword evidence="10" id="KW-1185">Reference proteome</keyword>
<evidence type="ECO:0000256" key="4">
    <source>
        <dbReference type="ARBA" id="ARBA00022723"/>
    </source>
</evidence>
<organism evidence="9 10">
    <name type="scientific">Marinibaculum pumilum</name>
    <dbReference type="NCBI Taxonomy" id="1766165"/>
    <lineage>
        <taxon>Bacteria</taxon>
        <taxon>Pseudomonadati</taxon>
        <taxon>Pseudomonadota</taxon>
        <taxon>Alphaproteobacteria</taxon>
        <taxon>Rhodospirillales</taxon>
        <taxon>Rhodospirillaceae</taxon>
        <taxon>Marinibaculum</taxon>
    </lineage>
</organism>
<feature type="signal peptide" evidence="7">
    <location>
        <begin position="1"/>
        <end position="19"/>
    </location>
</feature>
<dbReference type="SUPFAM" id="SSF51556">
    <property type="entry name" value="Metallo-dependent hydrolases"/>
    <property type="match status" value="1"/>
</dbReference>